<dbReference type="AlphaFoldDB" id="A0A2N5ETJ1"/>
<gene>
    <name evidence="2" type="ORF">CYR34_02255</name>
</gene>
<dbReference type="InterPro" id="IPR011050">
    <property type="entry name" value="Pectin_lyase_fold/virulence"/>
</dbReference>
<feature type="domain" description="Bacteriophage P22 tailspike N-terminal" evidence="1">
    <location>
        <begin position="9"/>
        <end position="121"/>
    </location>
</feature>
<organism evidence="2 3">
    <name type="scientific">Chimaeribacter arupi</name>
    <dbReference type="NCBI Taxonomy" id="2060066"/>
    <lineage>
        <taxon>Bacteria</taxon>
        <taxon>Pseudomonadati</taxon>
        <taxon>Pseudomonadota</taxon>
        <taxon>Gammaproteobacteria</taxon>
        <taxon>Enterobacterales</taxon>
        <taxon>Yersiniaceae</taxon>
        <taxon>Chimaeribacter</taxon>
    </lineage>
</organism>
<protein>
    <recommendedName>
        <fullName evidence="1">Bacteriophage P22 tailspike N-terminal domain-containing protein</fullName>
    </recommendedName>
</protein>
<comment type="caution">
    <text evidence="2">The sequence shown here is derived from an EMBL/GenBank/DDBJ whole genome shotgun (WGS) entry which is preliminary data.</text>
</comment>
<keyword evidence="3" id="KW-1185">Reference proteome</keyword>
<dbReference type="InterPro" id="IPR036730">
    <property type="entry name" value="P22_tailspike_N_sf"/>
</dbReference>
<evidence type="ECO:0000259" key="1">
    <source>
        <dbReference type="Pfam" id="PF09008"/>
    </source>
</evidence>
<sequence>MSCLPEKFMPEVYANVIISMPSGPFTAVNTFEAVSGGRVYIGKTDSDPVRLENQIQVYLEQAQGELIPVLQPLMLNAGGYLTYEGEPAKFVTEKNYSMTVIDCHNVLQFHYPNIFKYEPDQFKQQLSYPDGLKYIGRCADIGALRNIEPTEQHQLIDVVEYFTGCKFGGGYFIYDNADKNSADNGGSIIVTAGGCRWKRRETQLLPVHFGAVPDGKTDVTDSMRRYIAASEKRTVDFRNGLWRISATLDLTNVAAIIADGSCAFKVNPTGFSGEWAMTIGNPATGDYAGRVAKFVIQGVLTIDCDSRAAPLNGLYMKGNWFAVDHIRITNFNGCGLNQTAVWDSTFQRLSIELCGNAEKYACILSNNGDTHNTTHIVALQVEQAYDKALSITAIRNVIDNIHCERTYITTLNDGNTNLPSGLKYTTCDFNMGNSLINQAIIDAYTGESTPDGALCLSKNVSISLSLDYSEARNINAAGGILTSAFGHEVKYSTIIAKDFYLLEPARKITVDNARILGTIYAGHEIIINNSSINTFTPNNNAKNIIVNGGTINKIMYKSPIRGLITFNNVSIVEQIDDLKSPPGANACSAVGEKFPPTLFNNCEIGVVVGAWNSRAIFNGGRISEVNLASQAAFEFYNVSMGYFRYSGNIAFITRGVKAEVVSWWSEPRHFLYPAGTITERIGPATNCGVIYVCRSNTEVSWTPIVSV</sequence>
<dbReference type="Gene3D" id="2.170.14.10">
    <property type="entry name" value="Phage P22 tailspike-like, N-terminal domain"/>
    <property type="match status" value="1"/>
</dbReference>
<dbReference type="Proteomes" id="UP000234626">
    <property type="component" value="Unassembled WGS sequence"/>
</dbReference>
<evidence type="ECO:0000313" key="2">
    <source>
        <dbReference type="EMBL" id="PLR53431.1"/>
    </source>
</evidence>
<dbReference type="InterPro" id="IPR009093">
    <property type="entry name" value="P22_tailspike_N"/>
</dbReference>
<accession>A0A2N5ETJ1</accession>
<evidence type="ECO:0000313" key="3">
    <source>
        <dbReference type="Proteomes" id="UP000234626"/>
    </source>
</evidence>
<dbReference type="SUPFAM" id="SSF51126">
    <property type="entry name" value="Pectin lyase-like"/>
    <property type="match status" value="1"/>
</dbReference>
<dbReference type="Pfam" id="PF09008">
    <property type="entry name" value="Head_binding"/>
    <property type="match status" value="1"/>
</dbReference>
<dbReference type="SUPFAM" id="SSF51327">
    <property type="entry name" value="Head-binding domain of phage P22 tailspike protein"/>
    <property type="match status" value="1"/>
</dbReference>
<dbReference type="OrthoDB" id="6500479at2"/>
<dbReference type="EMBL" id="PJZK01000001">
    <property type="protein sequence ID" value="PLR53431.1"/>
    <property type="molecule type" value="Genomic_DNA"/>
</dbReference>
<proteinExistence type="predicted"/>
<name>A0A2N5ETJ1_9GAMM</name>
<reference evidence="2 3" key="1">
    <citation type="submission" date="2017-12" db="EMBL/GenBank/DDBJ databases">
        <title>Characterization of six clinical isolates of Enterochimera gen. nov., a novel genus of the Yersiniaciae family and the three species Enterochimera arupensis sp. nov., Enterochimera coloradensis sp. nov, and Enterochimera californica sp. nov.</title>
        <authorList>
            <person name="Rossi A."/>
            <person name="Fisher M."/>
        </authorList>
    </citation>
    <scope>NUCLEOTIDE SEQUENCE [LARGE SCALE GENOMIC DNA]</scope>
    <source>
        <strain evidence="2 3">2016Iso1</strain>
    </source>
</reference>